<proteinExistence type="predicted"/>
<evidence type="ECO:0000313" key="1">
    <source>
        <dbReference type="EMBL" id="QPH41623.1"/>
    </source>
</evidence>
<dbReference type="AlphaFoldDB" id="A0A7S9L376"/>
<evidence type="ECO:0000313" key="2">
    <source>
        <dbReference type="Proteomes" id="UP000594759"/>
    </source>
</evidence>
<dbReference type="EMBL" id="CP064939">
    <property type="protein sequence ID" value="QPH41623.1"/>
    <property type="molecule type" value="Genomic_DNA"/>
</dbReference>
<sequence>MERIVLEVDSVVAKKWRSLSASQRSLYEKALSVLLQQNKQTEFLKLLDSAGKIAMANGLTDEKLAQLLDEKD</sequence>
<accession>A0A7S9L376</accession>
<keyword evidence="2" id="KW-1185">Reference proteome</keyword>
<organism evidence="1 2">
    <name type="scientific">Pedobacter endophyticus</name>
    <dbReference type="NCBI Taxonomy" id="2789740"/>
    <lineage>
        <taxon>Bacteria</taxon>
        <taxon>Pseudomonadati</taxon>
        <taxon>Bacteroidota</taxon>
        <taxon>Sphingobacteriia</taxon>
        <taxon>Sphingobacteriales</taxon>
        <taxon>Sphingobacteriaceae</taxon>
        <taxon>Pedobacter</taxon>
    </lineage>
</organism>
<dbReference type="RefSeq" id="WP_196101060.1">
    <property type="nucleotide sequence ID" value="NZ_CP064939.1"/>
</dbReference>
<protein>
    <submittedName>
        <fullName evidence="1">Uncharacterized protein</fullName>
    </submittedName>
</protein>
<reference evidence="1 2" key="1">
    <citation type="submission" date="2020-11" db="EMBL/GenBank/DDBJ databases">
        <title>Pedobacter endophytica, an endophytic bacteria isolated form Carex pumila.</title>
        <authorList>
            <person name="Peng Y."/>
            <person name="Jiang L."/>
            <person name="Lee J."/>
        </authorList>
    </citation>
    <scope>NUCLEOTIDE SEQUENCE [LARGE SCALE GENOMIC DNA]</scope>
    <source>
        <strain evidence="1 2">JBR3-12</strain>
    </source>
</reference>
<name>A0A7S9L376_9SPHI</name>
<gene>
    <name evidence="1" type="ORF">IZT61_10370</name>
</gene>
<dbReference type="Proteomes" id="UP000594759">
    <property type="component" value="Chromosome"/>
</dbReference>
<dbReference type="KEGG" id="pex:IZT61_10370"/>